<sequence length="362" mass="39476">MSEIVLRGVGRAFGATQAVQPTDFTFPDGSVTCLLGPSGCGKTTLMRMIAGLDTPTGGRILFDGRDVTGKPARDRDVAMVFQYPVMYRTLSVAENVELALRDDRRLSAAGRRARVDEVLEVMQLQDRRAAGIDALDVGTRQRVAVARAVARDCAVILFDEPTTNVEVHAKTQLIRAFKQFRARLRQTIIYVTHDQTEAMTLADRIALMRDGAITQCDAPHALYDRPESAFGGWFLGNPGMNFLEPRPQGGVARFDGFPSPFRLPDGDPEGLQLGIRPERILVGPAGALPVPAQVLRRAITVGGQYLLLLRAGSATLRARTPPRAPFAPGDTVSIECPISHAAFFRHGQRLVAQPRMTEDVHA</sequence>
<dbReference type="InterPro" id="IPR003439">
    <property type="entry name" value="ABC_transporter-like_ATP-bd"/>
</dbReference>
<feature type="domain" description="ABC transporter" evidence="5">
    <location>
        <begin position="4"/>
        <end position="235"/>
    </location>
</feature>
<organism evidence="6 7">
    <name type="scientific">Rhizosaccharibacter radicis</name>
    <dbReference type="NCBI Taxonomy" id="2782605"/>
    <lineage>
        <taxon>Bacteria</taxon>
        <taxon>Pseudomonadati</taxon>
        <taxon>Pseudomonadota</taxon>
        <taxon>Alphaproteobacteria</taxon>
        <taxon>Acetobacterales</taxon>
        <taxon>Acetobacteraceae</taxon>
        <taxon>Rhizosaccharibacter</taxon>
    </lineage>
</organism>
<evidence type="ECO:0000256" key="2">
    <source>
        <dbReference type="ARBA" id="ARBA00022448"/>
    </source>
</evidence>
<comment type="caution">
    <text evidence="6">The sequence shown here is derived from an EMBL/GenBank/DDBJ whole genome shotgun (WGS) entry which is preliminary data.</text>
</comment>
<evidence type="ECO:0000313" key="7">
    <source>
        <dbReference type="Proteomes" id="UP001524547"/>
    </source>
</evidence>
<dbReference type="PANTHER" id="PTHR43875:SF14">
    <property type="entry name" value="ABC TRANSPORTER ATP-BINDING PROTEIN"/>
    <property type="match status" value="1"/>
</dbReference>
<reference evidence="6 7" key="1">
    <citation type="submission" date="2022-06" db="EMBL/GenBank/DDBJ databases">
        <title>Rhizosaccharibacter gen. nov. sp. nov. KSS12, endophytic bacteria isolated from sugarcane.</title>
        <authorList>
            <person name="Pitiwittayakul N."/>
        </authorList>
    </citation>
    <scope>NUCLEOTIDE SEQUENCE [LARGE SCALE GENOMIC DNA]</scope>
    <source>
        <strain evidence="6 7">KSS12</strain>
    </source>
</reference>
<comment type="similarity">
    <text evidence="1">Belongs to the ABC transporter superfamily.</text>
</comment>
<keyword evidence="4 6" id="KW-0067">ATP-binding</keyword>
<protein>
    <submittedName>
        <fullName evidence="6">ABC transporter ATP-binding protein</fullName>
    </submittedName>
</protein>
<dbReference type="SMART" id="SM00382">
    <property type="entry name" value="AAA"/>
    <property type="match status" value="1"/>
</dbReference>
<dbReference type="Proteomes" id="UP001524547">
    <property type="component" value="Unassembled WGS sequence"/>
</dbReference>
<dbReference type="SUPFAM" id="SSF50331">
    <property type="entry name" value="MOP-like"/>
    <property type="match status" value="1"/>
</dbReference>
<evidence type="ECO:0000313" key="6">
    <source>
        <dbReference type="EMBL" id="MCQ8242156.1"/>
    </source>
</evidence>
<dbReference type="Pfam" id="PF00005">
    <property type="entry name" value="ABC_tran"/>
    <property type="match status" value="1"/>
</dbReference>
<evidence type="ECO:0000256" key="4">
    <source>
        <dbReference type="ARBA" id="ARBA00022840"/>
    </source>
</evidence>
<dbReference type="InterPro" id="IPR047641">
    <property type="entry name" value="ABC_transpr_MalK/UgpC-like"/>
</dbReference>
<dbReference type="InterPro" id="IPR013611">
    <property type="entry name" value="Transp-assoc_OB_typ2"/>
</dbReference>
<dbReference type="InterPro" id="IPR027417">
    <property type="entry name" value="P-loop_NTPase"/>
</dbReference>
<dbReference type="PROSITE" id="PS50893">
    <property type="entry name" value="ABC_TRANSPORTER_2"/>
    <property type="match status" value="1"/>
</dbReference>
<evidence type="ECO:0000259" key="5">
    <source>
        <dbReference type="PROSITE" id="PS50893"/>
    </source>
</evidence>
<dbReference type="Pfam" id="PF08402">
    <property type="entry name" value="TOBE_2"/>
    <property type="match status" value="1"/>
</dbReference>
<keyword evidence="2" id="KW-0813">Transport</keyword>
<evidence type="ECO:0000256" key="3">
    <source>
        <dbReference type="ARBA" id="ARBA00022741"/>
    </source>
</evidence>
<dbReference type="GO" id="GO:0005524">
    <property type="term" value="F:ATP binding"/>
    <property type="evidence" value="ECO:0007669"/>
    <property type="project" value="UniProtKB-KW"/>
</dbReference>
<gene>
    <name evidence="6" type="ORF">NFI88_15065</name>
</gene>
<dbReference type="SUPFAM" id="SSF52540">
    <property type="entry name" value="P-loop containing nucleoside triphosphate hydrolases"/>
    <property type="match status" value="1"/>
</dbReference>
<proteinExistence type="inferred from homology"/>
<keyword evidence="7" id="KW-1185">Reference proteome</keyword>
<keyword evidence="3" id="KW-0547">Nucleotide-binding</keyword>
<dbReference type="EMBL" id="JAMZEJ010000009">
    <property type="protein sequence ID" value="MCQ8242156.1"/>
    <property type="molecule type" value="Genomic_DNA"/>
</dbReference>
<evidence type="ECO:0000256" key="1">
    <source>
        <dbReference type="ARBA" id="ARBA00005417"/>
    </source>
</evidence>
<dbReference type="PANTHER" id="PTHR43875">
    <property type="entry name" value="MALTODEXTRIN IMPORT ATP-BINDING PROTEIN MSMX"/>
    <property type="match status" value="1"/>
</dbReference>
<dbReference type="Gene3D" id="3.40.50.300">
    <property type="entry name" value="P-loop containing nucleotide triphosphate hydrolases"/>
    <property type="match status" value="1"/>
</dbReference>
<dbReference type="InterPro" id="IPR008995">
    <property type="entry name" value="Mo/tungstate-bd_C_term_dom"/>
</dbReference>
<dbReference type="RefSeq" id="WP_422920909.1">
    <property type="nucleotide sequence ID" value="NZ_JAMZEJ010000009.1"/>
</dbReference>
<name>A0ABT1W0N1_9PROT</name>
<accession>A0ABT1W0N1</accession>
<dbReference type="InterPro" id="IPR003593">
    <property type="entry name" value="AAA+_ATPase"/>
</dbReference>